<feature type="coiled-coil region" evidence="5">
    <location>
        <begin position="118"/>
        <end position="188"/>
    </location>
</feature>
<comment type="similarity">
    <text evidence="4">Belongs to the intermediate filament family.</text>
</comment>
<keyword evidence="2 4" id="KW-0403">Intermediate filament</keyword>
<dbReference type="OrthoDB" id="2441647at2759"/>
<protein>
    <recommendedName>
        <fullName evidence="7">IF rod domain-containing protein</fullName>
    </recommendedName>
</protein>
<evidence type="ECO:0000259" key="7">
    <source>
        <dbReference type="PROSITE" id="PS51842"/>
    </source>
</evidence>
<dbReference type="GO" id="GO:0005882">
    <property type="term" value="C:intermediate filament"/>
    <property type="evidence" value="ECO:0007669"/>
    <property type="project" value="UniProtKB-KW"/>
</dbReference>
<evidence type="ECO:0000256" key="5">
    <source>
        <dbReference type="SAM" id="Coils"/>
    </source>
</evidence>
<dbReference type="FunFam" id="1.20.5.1160:FF:000002">
    <property type="entry name" value="Type I keratin 10"/>
    <property type="match status" value="1"/>
</dbReference>
<dbReference type="PANTHER" id="PTHR23239:SF180">
    <property type="entry name" value="KERATIN, TYPE I CYTOSKELETAL 17"/>
    <property type="match status" value="1"/>
</dbReference>
<dbReference type="GO" id="GO:0045109">
    <property type="term" value="P:intermediate filament organization"/>
    <property type="evidence" value="ECO:0007669"/>
    <property type="project" value="TreeGrafter"/>
</dbReference>
<evidence type="ECO:0000256" key="3">
    <source>
        <dbReference type="ARBA" id="ARBA00023054"/>
    </source>
</evidence>
<evidence type="ECO:0000313" key="8">
    <source>
        <dbReference type="Ensembl" id="ENSLLEP00000037506.1"/>
    </source>
</evidence>
<dbReference type="SMART" id="SM01391">
    <property type="entry name" value="Filament"/>
    <property type="match status" value="1"/>
</dbReference>
<evidence type="ECO:0000256" key="1">
    <source>
        <dbReference type="ARBA" id="ARBA00022744"/>
    </source>
</evidence>
<dbReference type="FunFam" id="1.20.5.170:FF:000002">
    <property type="entry name" value="Type I keratin KA11"/>
    <property type="match status" value="1"/>
</dbReference>
<dbReference type="PROSITE" id="PS51842">
    <property type="entry name" value="IF_ROD_2"/>
    <property type="match status" value="1"/>
</dbReference>
<feature type="coiled-coil region" evidence="5">
    <location>
        <begin position="217"/>
        <end position="262"/>
    </location>
</feature>
<dbReference type="Pfam" id="PF00038">
    <property type="entry name" value="Filament"/>
    <property type="match status" value="1"/>
</dbReference>
<dbReference type="FunFam" id="1.20.5.500:FF:000001">
    <property type="entry name" value="Type II keratin 23"/>
    <property type="match status" value="1"/>
</dbReference>
<dbReference type="AlphaFoldDB" id="A0A8C5QGN2"/>
<feature type="region of interest" description="Disordered" evidence="6">
    <location>
        <begin position="35"/>
        <end position="54"/>
    </location>
</feature>
<evidence type="ECO:0000256" key="2">
    <source>
        <dbReference type="ARBA" id="ARBA00022754"/>
    </source>
</evidence>
<dbReference type="PANTHER" id="PTHR23239">
    <property type="entry name" value="INTERMEDIATE FILAMENT"/>
    <property type="match status" value="1"/>
</dbReference>
<keyword evidence="1" id="KW-0416">Keratin</keyword>
<dbReference type="Gene3D" id="1.20.5.170">
    <property type="match status" value="1"/>
</dbReference>
<name>A0A8C5QGN2_9ANUR</name>
<dbReference type="GeneTree" id="ENSGT00950000182969"/>
<evidence type="ECO:0000256" key="6">
    <source>
        <dbReference type="SAM" id="MobiDB-lite"/>
    </source>
</evidence>
<dbReference type="Proteomes" id="UP000694569">
    <property type="component" value="Unplaced"/>
</dbReference>
<reference evidence="8" key="2">
    <citation type="submission" date="2025-09" db="UniProtKB">
        <authorList>
            <consortium name="Ensembl"/>
        </authorList>
    </citation>
    <scope>IDENTIFICATION</scope>
</reference>
<keyword evidence="9" id="KW-1185">Reference proteome</keyword>
<proteinExistence type="inferred from homology"/>
<dbReference type="InterPro" id="IPR002957">
    <property type="entry name" value="Keratin_I"/>
</dbReference>
<sequence>MSSYSVRQSTTSSGNSSGLGLGGYGGGYSGGSSRVSVGGHRAPSIHGGSGGKNVSVSSTRFVSSGVGGGFAGGYGSGYGGGLGGGHGSSYGVHSFGYGSGGGVGGGDGLLQGGEKETMQNLNDRLASYLDKVRSLEKANSHLEIQIREWYEKQKPSQISDYSHYYKIIEELRNKIQNATLDNASILLQIDNAKLAADDFRTKYENELTIRMSVEADINGLRRVLDELTLTRSDLELQIESLKEELAYLKKNHEEEMNALRGQVGGQVNVEMDATPSVDLTKILADMRDQYEGLADKNRREVEAWYLQRTEELSKEVASHSQQIQSSNTQITDLKRTFQGLEIELQTQLSLKAALEGTLGETEGRYCAQLSQLQGMISNVEAQLAELRSDMECQSREYKILMDVKTRLEQEISTYRRLLEGEDSHVSYAFKEAPQTTRQVRTIIEETVDGKVVSSKEKVHKANY</sequence>
<dbReference type="Gene3D" id="1.20.5.1160">
    <property type="entry name" value="Vasodilator-stimulated phosphoprotein"/>
    <property type="match status" value="1"/>
</dbReference>
<dbReference type="GO" id="GO:0005198">
    <property type="term" value="F:structural molecule activity"/>
    <property type="evidence" value="ECO:0007669"/>
    <property type="project" value="InterPro"/>
</dbReference>
<dbReference type="SUPFAM" id="SSF64593">
    <property type="entry name" value="Intermediate filament protein, coiled coil region"/>
    <property type="match status" value="2"/>
</dbReference>
<dbReference type="Ensembl" id="ENSLLET00000038944.1">
    <property type="protein sequence ID" value="ENSLLEP00000037506.1"/>
    <property type="gene ID" value="ENSLLEG00000023614.1"/>
</dbReference>
<reference evidence="8" key="1">
    <citation type="submission" date="2025-08" db="UniProtKB">
        <authorList>
            <consortium name="Ensembl"/>
        </authorList>
    </citation>
    <scope>IDENTIFICATION</scope>
</reference>
<dbReference type="InterPro" id="IPR018039">
    <property type="entry name" value="IF_conserved"/>
</dbReference>
<organism evidence="8 9">
    <name type="scientific">Leptobrachium leishanense</name>
    <name type="common">Leishan spiny toad</name>
    <dbReference type="NCBI Taxonomy" id="445787"/>
    <lineage>
        <taxon>Eukaryota</taxon>
        <taxon>Metazoa</taxon>
        <taxon>Chordata</taxon>
        <taxon>Craniata</taxon>
        <taxon>Vertebrata</taxon>
        <taxon>Euteleostomi</taxon>
        <taxon>Amphibia</taxon>
        <taxon>Batrachia</taxon>
        <taxon>Anura</taxon>
        <taxon>Pelobatoidea</taxon>
        <taxon>Megophryidae</taxon>
        <taxon>Leptobrachium</taxon>
    </lineage>
</organism>
<keyword evidence="3 5" id="KW-0175">Coiled coil</keyword>
<evidence type="ECO:0000256" key="4">
    <source>
        <dbReference type="RuleBase" id="RU000685"/>
    </source>
</evidence>
<dbReference type="GO" id="GO:0030855">
    <property type="term" value="P:epithelial cell differentiation"/>
    <property type="evidence" value="ECO:0007669"/>
    <property type="project" value="TreeGrafter"/>
</dbReference>
<dbReference type="PROSITE" id="PS00226">
    <property type="entry name" value="IF_ROD_1"/>
    <property type="match status" value="1"/>
</dbReference>
<evidence type="ECO:0000313" key="9">
    <source>
        <dbReference type="Proteomes" id="UP000694569"/>
    </source>
</evidence>
<accession>A0A8C5QGN2</accession>
<feature type="domain" description="IF rod" evidence="7">
    <location>
        <begin position="114"/>
        <end position="425"/>
    </location>
</feature>
<feature type="coiled-coil region" evidence="5">
    <location>
        <begin position="369"/>
        <end position="410"/>
    </location>
</feature>
<dbReference type="InterPro" id="IPR039008">
    <property type="entry name" value="IF_rod_dom"/>
</dbReference>
<dbReference type="PRINTS" id="PR01248">
    <property type="entry name" value="TYPE1KERATIN"/>
</dbReference>
<dbReference type="Gene3D" id="1.20.5.500">
    <property type="entry name" value="Single helix bin"/>
    <property type="match status" value="1"/>
</dbReference>